<dbReference type="InterPro" id="IPR050445">
    <property type="entry name" value="Bact_polysacc_biosynth/exp"/>
</dbReference>
<feature type="transmembrane region" description="Helical" evidence="1">
    <location>
        <begin position="33"/>
        <end position="54"/>
    </location>
</feature>
<gene>
    <name evidence="2" type="ordered locus">Bcenmc03_0747</name>
</gene>
<keyword evidence="1" id="KW-0472">Membrane</keyword>
<evidence type="ECO:0000313" key="3">
    <source>
        <dbReference type="Proteomes" id="UP000002169"/>
    </source>
</evidence>
<dbReference type="GO" id="GO:0004713">
    <property type="term" value="F:protein tyrosine kinase activity"/>
    <property type="evidence" value="ECO:0007669"/>
    <property type="project" value="TreeGrafter"/>
</dbReference>
<sequence length="390" mass="43241">MSLDKTLKTLSEKYSASSLGGNDKGVVARLKRINTLFAVTVLAPTIIATVYYGLIASDIYVSESRFVVRSPQRQSQTSLLSSLLQGTGAGRAQDDTYSVVDYIRSRDALRELNRDNYILDAYSQHGDVVSRFSRYFDDSFEALWRYYGKRIVSVDLDATSAITTLQVRSYTASDAQKINEDLIAMSERLVNRMNQRAAADTVRFAQQQVDSATTKAKDAAATVAAYRNSFSVFDPERQSALQLQQITGLQNQLLTAQNQLIQLQSIAPQNPQIPVLKTNIQTLEKQIANTTVGVAGSKDSLSAKAANYARLQLDAQFADRQLDAAMTALQNARVEANRKQLYLERLVEPNRPDVAIEPKRIRGIVTVFVLGIVAWASLSLLIASVREHQH</sequence>
<organism evidence="2 3">
    <name type="scientific">Burkholderia orbicola (strain MC0-3)</name>
    <dbReference type="NCBI Taxonomy" id="406425"/>
    <lineage>
        <taxon>Bacteria</taxon>
        <taxon>Pseudomonadati</taxon>
        <taxon>Pseudomonadota</taxon>
        <taxon>Betaproteobacteria</taxon>
        <taxon>Burkholderiales</taxon>
        <taxon>Burkholderiaceae</taxon>
        <taxon>Burkholderia</taxon>
        <taxon>Burkholderia cepacia complex</taxon>
        <taxon>Burkholderia orbicola</taxon>
    </lineage>
</organism>
<proteinExistence type="predicted"/>
<keyword evidence="1" id="KW-0812">Transmembrane</keyword>
<dbReference type="GO" id="GO:0005886">
    <property type="term" value="C:plasma membrane"/>
    <property type="evidence" value="ECO:0007669"/>
    <property type="project" value="TreeGrafter"/>
</dbReference>
<dbReference type="Proteomes" id="UP000002169">
    <property type="component" value="Chromosome 1"/>
</dbReference>
<dbReference type="HOGENOM" id="CLU_027864_0_1_4"/>
<feature type="transmembrane region" description="Helical" evidence="1">
    <location>
        <begin position="364"/>
        <end position="385"/>
    </location>
</feature>
<dbReference type="KEGG" id="bcm:Bcenmc03_0747"/>
<reference evidence="3" key="1">
    <citation type="submission" date="2008-02" db="EMBL/GenBank/DDBJ databases">
        <title>Complete sequence of chromosome 1 of Burkholderia cenocepacia MC0-3.</title>
        <authorList>
            <person name="Copeland A."/>
            <person name="Lucas S."/>
            <person name="Lapidus A."/>
            <person name="Barry K."/>
            <person name="Bruce D."/>
            <person name="Goodwin L."/>
            <person name="Glavina del Rio T."/>
            <person name="Dalin E."/>
            <person name="Tice H."/>
            <person name="Pitluck S."/>
            <person name="Chain P."/>
            <person name="Malfatti S."/>
            <person name="Shin M."/>
            <person name="Vergez L."/>
            <person name="Schmutz J."/>
            <person name="Larimer F."/>
            <person name="Land M."/>
            <person name="Hauser L."/>
            <person name="Kyrpides N."/>
            <person name="Mikhailova N."/>
            <person name="Tiedje J."/>
            <person name="Richardson P."/>
        </authorList>
    </citation>
    <scope>NUCLEOTIDE SEQUENCE [LARGE SCALE GENOMIC DNA]</scope>
    <source>
        <strain evidence="3">MC0-3</strain>
    </source>
</reference>
<keyword evidence="1" id="KW-1133">Transmembrane helix</keyword>
<dbReference type="PANTHER" id="PTHR32309">
    <property type="entry name" value="TYROSINE-PROTEIN KINASE"/>
    <property type="match status" value="1"/>
</dbReference>
<protein>
    <submittedName>
        <fullName evidence="2">WcbD</fullName>
    </submittedName>
</protein>
<dbReference type="AlphaFoldDB" id="B1JWF1"/>
<accession>B1JWF1</accession>
<dbReference type="PANTHER" id="PTHR32309:SF13">
    <property type="entry name" value="FERRIC ENTEROBACTIN TRANSPORT PROTEIN FEPE"/>
    <property type="match status" value="1"/>
</dbReference>
<dbReference type="EMBL" id="CP000958">
    <property type="protein sequence ID" value="ACA89925.1"/>
    <property type="molecule type" value="Genomic_DNA"/>
</dbReference>
<evidence type="ECO:0000313" key="2">
    <source>
        <dbReference type="EMBL" id="ACA89925.1"/>
    </source>
</evidence>
<evidence type="ECO:0000256" key="1">
    <source>
        <dbReference type="SAM" id="Phobius"/>
    </source>
</evidence>
<name>B1JWF1_BURO0</name>